<dbReference type="GO" id="GO:0003729">
    <property type="term" value="F:mRNA binding"/>
    <property type="evidence" value="ECO:0007669"/>
    <property type="project" value="InterPro"/>
</dbReference>
<dbReference type="STRING" id="948595.L2GTH8"/>
<dbReference type="EMBL" id="GL877429">
    <property type="protein sequence ID" value="ELA46914.1"/>
    <property type="molecule type" value="Genomic_DNA"/>
</dbReference>
<accession>L2GTH8</accession>
<dbReference type="AlphaFoldDB" id="L2GTH8"/>
<dbReference type="HOGENOM" id="CLU_915358_0_0_1"/>
<dbReference type="PANTHER" id="PTHR15921">
    <property type="entry name" value="PRE-MRNA CLEAVAGE COMPLEX II"/>
    <property type="match status" value="1"/>
</dbReference>
<proteinExistence type="predicted"/>
<dbReference type="GO" id="GO:0005737">
    <property type="term" value="C:cytoplasm"/>
    <property type="evidence" value="ECO:0007669"/>
    <property type="project" value="TreeGrafter"/>
</dbReference>
<dbReference type="PROSITE" id="PS00028">
    <property type="entry name" value="ZINC_FINGER_C2H2_1"/>
    <property type="match status" value="1"/>
</dbReference>
<dbReference type="GO" id="GO:0006369">
    <property type="term" value="P:termination of RNA polymerase II transcription"/>
    <property type="evidence" value="ECO:0007669"/>
    <property type="project" value="InterPro"/>
</dbReference>
<dbReference type="VEuPathDB" id="MicrosporidiaDB:VCUG_01612"/>
<feature type="domain" description="C2H2-type" evidence="2">
    <location>
        <begin position="243"/>
        <end position="263"/>
    </location>
</feature>
<dbReference type="RefSeq" id="XP_008074630.1">
    <property type="nucleotide sequence ID" value="XM_008076439.1"/>
</dbReference>
<dbReference type="PANTHER" id="PTHR15921:SF3">
    <property type="entry name" value="PRE-MRNA CLEAVAGE COMPLEX 2 PROTEIN PCF11"/>
    <property type="match status" value="1"/>
</dbReference>
<feature type="compositionally biased region" description="Basic and acidic residues" evidence="1">
    <location>
        <begin position="147"/>
        <end position="178"/>
    </location>
</feature>
<evidence type="ECO:0000313" key="4">
    <source>
        <dbReference type="Proteomes" id="UP000011081"/>
    </source>
</evidence>
<protein>
    <recommendedName>
        <fullName evidence="2">C2H2-type domain-containing protein</fullName>
    </recommendedName>
</protein>
<organism evidence="3 4">
    <name type="scientific">Vavraia culicis (isolate floridensis)</name>
    <name type="common">Microsporidian parasite</name>
    <dbReference type="NCBI Taxonomy" id="948595"/>
    <lineage>
        <taxon>Eukaryota</taxon>
        <taxon>Fungi</taxon>
        <taxon>Fungi incertae sedis</taxon>
        <taxon>Microsporidia</taxon>
        <taxon>Pleistophoridae</taxon>
        <taxon>Vavraia</taxon>
    </lineage>
</organism>
<dbReference type="InterPro" id="IPR013087">
    <property type="entry name" value="Znf_C2H2_type"/>
</dbReference>
<dbReference type="GO" id="GO:0000993">
    <property type="term" value="F:RNA polymerase II complex binding"/>
    <property type="evidence" value="ECO:0007669"/>
    <property type="project" value="InterPro"/>
</dbReference>
<evidence type="ECO:0000313" key="3">
    <source>
        <dbReference type="EMBL" id="ELA46914.1"/>
    </source>
</evidence>
<keyword evidence="4" id="KW-1185">Reference proteome</keyword>
<dbReference type="OrthoDB" id="2129491at2759"/>
<reference evidence="4" key="1">
    <citation type="submission" date="2011-03" db="EMBL/GenBank/DDBJ databases">
        <title>The genome sequence of Vavraia culicis strain floridensis.</title>
        <authorList>
            <consortium name="The Broad Institute Genome Sequencing Platform"/>
            <person name="Cuomo C."/>
            <person name="Becnel J."/>
            <person name="Sanscrainte N."/>
            <person name="Young S.K."/>
            <person name="Zeng Q."/>
            <person name="Gargeya S."/>
            <person name="Fitzgerald M."/>
            <person name="Haas B."/>
            <person name="Abouelleil A."/>
            <person name="Alvarado L."/>
            <person name="Arachchi H.M."/>
            <person name="Berlin A."/>
            <person name="Chapman S.B."/>
            <person name="Gearin G."/>
            <person name="Goldberg J."/>
            <person name="Griggs A."/>
            <person name="Gujja S."/>
            <person name="Hansen M."/>
            <person name="Heiman D."/>
            <person name="Howarth C."/>
            <person name="Larimer J."/>
            <person name="Lui A."/>
            <person name="MacDonald P.J.P."/>
            <person name="McCowen C."/>
            <person name="Montmayeur A."/>
            <person name="Murphy C."/>
            <person name="Neiman D."/>
            <person name="Pearson M."/>
            <person name="Priest M."/>
            <person name="Roberts A."/>
            <person name="Saif S."/>
            <person name="Shea T."/>
            <person name="Sisk P."/>
            <person name="Stolte C."/>
            <person name="Sykes S."/>
            <person name="Wortman J."/>
            <person name="Nusbaum C."/>
            <person name="Birren B."/>
        </authorList>
    </citation>
    <scope>NUCLEOTIDE SEQUENCE [LARGE SCALE GENOMIC DNA]</scope>
    <source>
        <strain evidence="4">floridensis</strain>
    </source>
</reference>
<name>L2GTH8_VAVCU</name>
<dbReference type="InParanoid" id="L2GTH8"/>
<dbReference type="GeneID" id="19879488"/>
<dbReference type="GO" id="GO:0005849">
    <property type="term" value="C:mRNA cleavage factor complex"/>
    <property type="evidence" value="ECO:0007669"/>
    <property type="project" value="TreeGrafter"/>
</dbReference>
<sequence>MSEASTQFCELLLTYTKKNKIFVNVLILIADSFPDERKDIAHTVISLLTTENCDLMCDFVASLVEKSEEYRKCFSECRYDWGQLGREGTRVSEALEGKELVVPPELFFYGLKSKEEYLNNNYVLVECYIKGIREKMEVKGREYEEIGKDTGSDHGVKRMKVREGGKERMEDMGREGSRESVGYTGRDSSRNRNGEGGAANRGYSTGGSRDEYAKDRTKSKMREERRNTHEGDKFAVLYQRIQCRLCALRFTDTEEGKTHYGTHLEEHNRRKRVEQQKDTISRTYFPNEDNWLSKKIELPPARQEEHKLFVSKKLVICNLCNEKMDVEWDDDNDSWVVRDAVKLGDGNGYVHRECAF</sequence>
<dbReference type="InterPro" id="IPR045154">
    <property type="entry name" value="PCF11-like"/>
</dbReference>
<evidence type="ECO:0000256" key="1">
    <source>
        <dbReference type="SAM" id="MobiDB-lite"/>
    </source>
</evidence>
<feature type="region of interest" description="Disordered" evidence="1">
    <location>
        <begin position="147"/>
        <end position="227"/>
    </location>
</feature>
<dbReference type="Proteomes" id="UP000011081">
    <property type="component" value="Unassembled WGS sequence"/>
</dbReference>
<gene>
    <name evidence="3" type="ORF">VCUG_01612</name>
</gene>
<feature type="compositionally biased region" description="Basic and acidic residues" evidence="1">
    <location>
        <begin position="208"/>
        <end position="227"/>
    </location>
</feature>
<dbReference type="GO" id="GO:0031124">
    <property type="term" value="P:mRNA 3'-end processing"/>
    <property type="evidence" value="ECO:0007669"/>
    <property type="project" value="InterPro"/>
</dbReference>
<evidence type="ECO:0000259" key="2">
    <source>
        <dbReference type="PROSITE" id="PS00028"/>
    </source>
</evidence>